<name>A0A095VNL9_9GAMM</name>
<dbReference type="EMBL" id="AUVB01000085">
    <property type="protein sequence ID" value="KGE02693.1"/>
    <property type="molecule type" value="Genomic_DNA"/>
</dbReference>
<comment type="subcellular location">
    <subcellularLocation>
        <location evidence="3">Cytoplasm</location>
    </subcellularLocation>
</comment>
<dbReference type="PATRIC" id="fig|1265313.6.peg.2630"/>
<evidence type="ECO:0000256" key="1">
    <source>
        <dbReference type="ARBA" id="ARBA00022490"/>
    </source>
</evidence>
<gene>
    <name evidence="3" type="primary">rimP</name>
    <name evidence="6" type="ORF">HRUBRA_02671</name>
</gene>
<dbReference type="RefSeq" id="WP_035514081.1">
    <property type="nucleotide sequence ID" value="NZ_KN234747.1"/>
</dbReference>
<dbReference type="InterPro" id="IPR028989">
    <property type="entry name" value="RimP_N"/>
</dbReference>
<dbReference type="GO" id="GO:0000028">
    <property type="term" value="P:ribosomal small subunit assembly"/>
    <property type="evidence" value="ECO:0007669"/>
    <property type="project" value="TreeGrafter"/>
</dbReference>
<dbReference type="AlphaFoldDB" id="A0A095VNL9"/>
<dbReference type="SUPFAM" id="SSF74942">
    <property type="entry name" value="YhbC-like, C-terminal domain"/>
    <property type="match status" value="1"/>
</dbReference>
<dbReference type="Pfam" id="PF17384">
    <property type="entry name" value="DUF150_C"/>
    <property type="match status" value="1"/>
</dbReference>
<evidence type="ECO:0000256" key="2">
    <source>
        <dbReference type="ARBA" id="ARBA00022517"/>
    </source>
</evidence>
<accession>A0A095VNL9</accession>
<organism evidence="6 7">
    <name type="scientific">Pseudohaliea rubra DSM 19751</name>
    <dbReference type="NCBI Taxonomy" id="1265313"/>
    <lineage>
        <taxon>Bacteria</taxon>
        <taxon>Pseudomonadati</taxon>
        <taxon>Pseudomonadota</taxon>
        <taxon>Gammaproteobacteria</taxon>
        <taxon>Cellvibrionales</taxon>
        <taxon>Halieaceae</taxon>
        <taxon>Pseudohaliea</taxon>
    </lineage>
</organism>
<evidence type="ECO:0000313" key="6">
    <source>
        <dbReference type="EMBL" id="KGE02693.1"/>
    </source>
</evidence>
<feature type="domain" description="Ribosome maturation factor RimP C-terminal" evidence="5">
    <location>
        <begin position="86"/>
        <end position="148"/>
    </location>
</feature>
<dbReference type="PANTHER" id="PTHR33867">
    <property type="entry name" value="RIBOSOME MATURATION FACTOR RIMP"/>
    <property type="match status" value="1"/>
</dbReference>
<evidence type="ECO:0000259" key="4">
    <source>
        <dbReference type="Pfam" id="PF02576"/>
    </source>
</evidence>
<dbReference type="GO" id="GO:0006412">
    <property type="term" value="P:translation"/>
    <property type="evidence" value="ECO:0007669"/>
    <property type="project" value="TreeGrafter"/>
</dbReference>
<dbReference type="Proteomes" id="UP000029640">
    <property type="component" value="Unassembled WGS sequence"/>
</dbReference>
<dbReference type="OrthoDB" id="9805006at2"/>
<dbReference type="InterPro" id="IPR028998">
    <property type="entry name" value="RimP_C"/>
</dbReference>
<dbReference type="CDD" id="cd01734">
    <property type="entry name" value="YlxS_C"/>
    <property type="match status" value="1"/>
</dbReference>
<dbReference type="Gene3D" id="3.30.300.70">
    <property type="entry name" value="RimP-like superfamily, N-terminal"/>
    <property type="match status" value="1"/>
</dbReference>
<evidence type="ECO:0000256" key="3">
    <source>
        <dbReference type="HAMAP-Rule" id="MF_01077"/>
    </source>
</evidence>
<dbReference type="InterPro" id="IPR003728">
    <property type="entry name" value="Ribosome_maturation_RimP"/>
</dbReference>
<keyword evidence="7" id="KW-1185">Reference proteome</keyword>
<feature type="domain" description="Ribosome maturation factor RimP N-terminal" evidence="4">
    <location>
        <begin position="11"/>
        <end position="83"/>
    </location>
</feature>
<dbReference type="GO" id="GO:0005829">
    <property type="term" value="C:cytosol"/>
    <property type="evidence" value="ECO:0007669"/>
    <property type="project" value="TreeGrafter"/>
</dbReference>
<keyword evidence="1 3" id="KW-0963">Cytoplasm</keyword>
<comment type="similarity">
    <text evidence="3">Belongs to the RimP family.</text>
</comment>
<dbReference type="Pfam" id="PF02576">
    <property type="entry name" value="RimP_N"/>
    <property type="match status" value="1"/>
</dbReference>
<protein>
    <recommendedName>
        <fullName evidence="3">Ribosome maturation factor RimP</fullName>
    </recommendedName>
</protein>
<evidence type="ECO:0000313" key="7">
    <source>
        <dbReference type="Proteomes" id="UP000029640"/>
    </source>
</evidence>
<dbReference type="InterPro" id="IPR035956">
    <property type="entry name" value="RimP_N_sf"/>
</dbReference>
<dbReference type="InterPro" id="IPR036847">
    <property type="entry name" value="RimP_C_sf"/>
</dbReference>
<dbReference type="NCBIfam" id="NF000927">
    <property type="entry name" value="PRK00092.1-1"/>
    <property type="match status" value="1"/>
</dbReference>
<dbReference type="HAMAP" id="MF_01077">
    <property type="entry name" value="RimP"/>
    <property type="match status" value="1"/>
</dbReference>
<dbReference type="PANTHER" id="PTHR33867:SF1">
    <property type="entry name" value="RIBOSOME MATURATION FACTOR RIMP"/>
    <property type="match status" value="1"/>
</dbReference>
<keyword evidence="2 3" id="KW-0690">Ribosome biogenesis</keyword>
<dbReference type="Gene3D" id="2.30.30.180">
    <property type="entry name" value="Ribosome maturation factor RimP, C-terminal domain"/>
    <property type="match status" value="1"/>
</dbReference>
<dbReference type="HOGENOM" id="CLU_070525_1_1_6"/>
<dbReference type="eggNOG" id="COG0779">
    <property type="taxonomic scope" value="Bacteria"/>
</dbReference>
<evidence type="ECO:0000259" key="5">
    <source>
        <dbReference type="Pfam" id="PF17384"/>
    </source>
</evidence>
<dbReference type="FunFam" id="3.30.300.70:FF:000001">
    <property type="entry name" value="Ribosome maturation factor RimP"/>
    <property type="match status" value="1"/>
</dbReference>
<dbReference type="SUPFAM" id="SSF75420">
    <property type="entry name" value="YhbC-like, N-terminal domain"/>
    <property type="match status" value="1"/>
</dbReference>
<proteinExistence type="inferred from homology"/>
<comment type="function">
    <text evidence="3">Required for maturation of 30S ribosomal subunits.</text>
</comment>
<sequence>MSGRENKLRDLLEPTVEALGFELWGVEHLAQGRHSVLRVYIERPEGISVDDCALVSGQVSAVLDVEDPISGEYTLEVSSPGLDRRLFALAQYGRFFGEIIDLRLRMPFEGRRKFRGQLKGVEGEDVVVQVDDHEYLLPFDAIDKARVELPAETGDDGREAR</sequence>
<reference evidence="6 7" key="1">
    <citation type="journal article" date="2014" name="Genome Announc.">
        <title>Genome Sequence of Gammaproteobacterial Pseudohaliea rubra Type Strain DSM 19751, Isolated from Coastal Seawater of the Mediterranean Sea.</title>
        <authorList>
            <person name="Spring S."/>
            <person name="Fiebig A."/>
            <person name="Riedel T."/>
            <person name="Goker M."/>
            <person name="Klenk H.P."/>
        </authorList>
    </citation>
    <scope>NUCLEOTIDE SEQUENCE [LARGE SCALE GENOMIC DNA]</scope>
    <source>
        <strain evidence="6 7">DSM 19751</strain>
    </source>
</reference>
<dbReference type="STRING" id="1265313.HRUBRA_02671"/>
<comment type="caution">
    <text evidence="6">The sequence shown here is derived from an EMBL/GenBank/DDBJ whole genome shotgun (WGS) entry which is preliminary data.</text>
</comment>